<dbReference type="Gene3D" id="1.10.30.50">
    <property type="match status" value="1"/>
</dbReference>
<evidence type="ECO:0000313" key="3">
    <source>
        <dbReference type="Proteomes" id="UP000605361"/>
    </source>
</evidence>
<dbReference type="GO" id="GO:0003676">
    <property type="term" value="F:nucleic acid binding"/>
    <property type="evidence" value="ECO:0007669"/>
    <property type="project" value="InterPro"/>
</dbReference>
<dbReference type="AlphaFoldDB" id="A0A931AA68"/>
<accession>A0A931AA68</accession>
<dbReference type="SMART" id="SM00507">
    <property type="entry name" value="HNHc"/>
    <property type="match status" value="1"/>
</dbReference>
<dbReference type="EMBL" id="JADOGI010000083">
    <property type="protein sequence ID" value="MBF8189116.1"/>
    <property type="molecule type" value="Genomic_DNA"/>
</dbReference>
<feature type="domain" description="HNH nuclease" evidence="1">
    <location>
        <begin position="195"/>
        <end position="252"/>
    </location>
</feature>
<comment type="caution">
    <text evidence="2">The sequence shown here is derived from an EMBL/GenBank/DDBJ whole genome shotgun (WGS) entry which is preliminary data.</text>
</comment>
<evidence type="ECO:0000313" key="2">
    <source>
        <dbReference type="EMBL" id="MBF8189116.1"/>
    </source>
</evidence>
<sequence>MAKIACSGCGDLKVVPAGKTEVLCHPCRRTRKQKSCEVCGTDFTTYRLGYDACGQECGKVLASRRHPNPNYGKPKTSRPCEGCGEDFIPNRETRPQKCCSRECGVKVRPPRARKEPELKVIEINEVACAECGDPTIYVGVPKKYCSDECSKTVHNRRALKRILNKYHSNPAYRDEVLARAHARRADKLGLGSAKVVLSHLIERDEKVCGICSALVVDTTGPMKPSIDHIIPLSRGGEHSMTNVQLSHYRCNLSKNNKLESEMAA</sequence>
<dbReference type="GO" id="GO:0004519">
    <property type="term" value="F:endonuclease activity"/>
    <property type="evidence" value="ECO:0007669"/>
    <property type="project" value="UniProtKB-KW"/>
</dbReference>
<proteinExistence type="predicted"/>
<protein>
    <submittedName>
        <fullName evidence="2">HNH endonuclease</fullName>
    </submittedName>
</protein>
<dbReference type="RefSeq" id="WP_195898057.1">
    <property type="nucleotide sequence ID" value="NZ_JADOGI010000083.1"/>
</dbReference>
<gene>
    <name evidence="2" type="ORF">ITP53_25960</name>
</gene>
<organism evidence="2 3">
    <name type="scientific">Nonomuraea cypriaca</name>
    <dbReference type="NCBI Taxonomy" id="1187855"/>
    <lineage>
        <taxon>Bacteria</taxon>
        <taxon>Bacillati</taxon>
        <taxon>Actinomycetota</taxon>
        <taxon>Actinomycetes</taxon>
        <taxon>Streptosporangiales</taxon>
        <taxon>Streptosporangiaceae</taxon>
        <taxon>Nonomuraea</taxon>
    </lineage>
</organism>
<keyword evidence="3" id="KW-1185">Reference proteome</keyword>
<dbReference type="Pfam" id="PF01844">
    <property type="entry name" value="HNH"/>
    <property type="match status" value="1"/>
</dbReference>
<dbReference type="CDD" id="cd00085">
    <property type="entry name" value="HNHc"/>
    <property type="match status" value="1"/>
</dbReference>
<reference evidence="2" key="1">
    <citation type="submission" date="2020-11" db="EMBL/GenBank/DDBJ databases">
        <title>Whole-genome analyses of Nonomuraea sp. K274.</title>
        <authorList>
            <person name="Veyisoglu A."/>
        </authorList>
    </citation>
    <scope>NUCLEOTIDE SEQUENCE</scope>
    <source>
        <strain evidence="2">K274</strain>
    </source>
</reference>
<keyword evidence="2" id="KW-0255">Endonuclease</keyword>
<dbReference type="InterPro" id="IPR003615">
    <property type="entry name" value="HNH_nuc"/>
</dbReference>
<evidence type="ECO:0000259" key="1">
    <source>
        <dbReference type="SMART" id="SM00507"/>
    </source>
</evidence>
<keyword evidence="2" id="KW-0540">Nuclease</keyword>
<name>A0A931AA68_9ACTN</name>
<dbReference type="Proteomes" id="UP000605361">
    <property type="component" value="Unassembled WGS sequence"/>
</dbReference>
<dbReference type="GO" id="GO:0008270">
    <property type="term" value="F:zinc ion binding"/>
    <property type="evidence" value="ECO:0007669"/>
    <property type="project" value="InterPro"/>
</dbReference>
<dbReference type="InterPro" id="IPR002711">
    <property type="entry name" value="HNH"/>
</dbReference>
<keyword evidence="2" id="KW-0378">Hydrolase</keyword>